<dbReference type="EMBL" id="LR789267">
    <property type="protein sequence ID" value="CAB3265129.1"/>
    <property type="molecule type" value="mRNA"/>
</dbReference>
<gene>
    <name evidence="3" type="primary">Prc1-001</name>
</gene>
<feature type="region of interest" description="Disordered" evidence="2">
    <location>
        <begin position="588"/>
        <end position="632"/>
    </location>
</feature>
<evidence type="ECO:0000256" key="1">
    <source>
        <dbReference type="SAM" id="Coils"/>
    </source>
</evidence>
<dbReference type="GO" id="GO:0005737">
    <property type="term" value="C:cytoplasm"/>
    <property type="evidence" value="ECO:0007669"/>
    <property type="project" value="TreeGrafter"/>
</dbReference>
<dbReference type="GO" id="GO:0008017">
    <property type="term" value="F:microtubule binding"/>
    <property type="evidence" value="ECO:0007669"/>
    <property type="project" value="InterPro"/>
</dbReference>
<evidence type="ECO:0000313" key="3">
    <source>
        <dbReference type="EMBL" id="CAB3265129.1"/>
    </source>
</evidence>
<accession>A0A6F9DPR8</accession>
<reference evidence="3" key="1">
    <citation type="submission" date="2020-04" db="EMBL/GenBank/DDBJ databases">
        <authorList>
            <person name="Neveu A P."/>
        </authorList>
    </citation>
    <scope>NUCLEOTIDE SEQUENCE</scope>
    <source>
        <tissue evidence="3">Whole embryo</tissue>
    </source>
</reference>
<dbReference type="AlphaFoldDB" id="A0A6F9DPR8"/>
<sequence length="714" mass="83121">MLLISMSRRTQPVEISIQNIIRMYLNRLEVVWNELGISEQQVSKRSDTVCEHITDLMENMLNEEERLMQTVRENSVRFHEEITILRKELGLSPESNETSVLLDSSSSSIAGMPPGSLYLKERKARKEVLRLHELEKTKKQALETLLSEEIRCNSQLDSAPLLQSTPMFKKAVLVEKIEMMHERNRKLHEKYKKRLGEFAELRSNIRQKLQEIEFAPNDFISSVLENDVPTFSLSEENLQQIRDFDNTIEMQNLVSIARQTVCDIEDLWIKLDVGVRETTPFRREFFGFVDVISEENLQRLKSEKTRLLTVWKANISDLTTRANETLQNMLRDGFLLEPKEDNSTEKYQEDREEVLRQLEAKIENTRIQLKDRDQVVRKLQVWKKAFDRITELEAKTHDPDRLRNRGGKLLAEEKERKQLKKQIVKMERSVYDAAETWLQNHLPSSGEFLANGLPLNEYFSSQRKELESLKDFYQNRRHIKRKREIEEDIRYGSSNPQKCAKGNSKRVKCDLKSTSDDSNVSCKSDKSSVGGYLTAWGEIRFSPIKSTVTSRFGTFPGRRASKKTEKLQVPKTTDFIDTRRNLATQTFKQKKLRRRSKSVDNLTSLGQRQEPQGKFKLPLPSGSAYHNPKTTRSLKNNQKIPKICENQENESEHLSNVSRWNTTELPNFSETLRNQPYDRELDIQPLGGHDFERGLLAIVKEEPYTRSSAIGLPR</sequence>
<evidence type="ECO:0000256" key="2">
    <source>
        <dbReference type="SAM" id="MobiDB-lite"/>
    </source>
</evidence>
<dbReference type="Pfam" id="PF03999">
    <property type="entry name" value="MAP65_ASE1"/>
    <property type="match status" value="1"/>
</dbReference>
<dbReference type="InterPro" id="IPR007145">
    <property type="entry name" value="MAP65_Ase1_PRC1"/>
</dbReference>
<dbReference type="Gene3D" id="1.20.58.1520">
    <property type="match status" value="1"/>
</dbReference>
<dbReference type="GO" id="GO:0051256">
    <property type="term" value="P:mitotic spindle midzone assembly"/>
    <property type="evidence" value="ECO:0007669"/>
    <property type="project" value="TreeGrafter"/>
</dbReference>
<proteinExistence type="evidence at transcript level"/>
<dbReference type="PANTHER" id="PTHR19321">
    <property type="entry name" value="PROTEIN REGULATOR OF CYTOKINESIS 1 PRC1-RELATED"/>
    <property type="match status" value="1"/>
</dbReference>
<organism evidence="3">
    <name type="scientific">Phallusia mammillata</name>
    <dbReference type="NCBI Taxonomy" id="59560"/>
    <lineage>
        <taxon>Eukaryota</taxon>
        <taxon>Metazoa</taxon>
        <taxon>Chordata</taxon>
        <taxon>Tunicata</taxon>
        <taxon>Ascidiacea</taxon>
        <taxon>Phlebobranchia</taxon>
        <taxon>Ascidiidae</taxon>
        <taxon>Phallusia</taxon>
    </lineage>
</organism>
<dbReference type="GO" id="GO:1990023">
    <property type="term" value="C:mitotic spindle midzone"/>
    <property type="evidence" value="ECO:0007669"/>
    <property type="project" value="TreeGrafter"/>
</dbReference>
<protein>
    <submittedName>
        <fullName evidence="3">Protein regulator of cytokinesis 1</fullName>
    </submittedName>
</protein>
<dbReference type="PANTHER" id="PTHR19321:SF41">
    <property type="entry name" value="FASCETTO-RELATED"/>
    <property type="match status" value="1"/>
</dbReference>
<feature type="coiled-coil region" evidence="1">
    <location>
        <begin position="344"/>
        <end position="375"/>
    </location>
</feature>
<name>A0A6F9DPR8_9ASCI</name>
<feature type="compositionally biased region" description="Polar residues" evidence="2">
    <location>
        <begin position="599"/>
        <end position="610"/>
    </location>
</feature>
<keyword evidence="1" id="KW-0175">Coiled coil</keyword>